<dbReference type="InterPro" id="IPR045864">
    <property type="entry name" value="aa-tRNA-synth_II/BPL/LPL"/>
</dbReference>
<dbReference type="PROSITE" id="PS50886">
    <property type="entry name" value="TRBD"/>
    <property type="match status" value="1"/>
</dbReference>
<evidence type="ECO:0000256" key="9">
    <source>
        <dbReference type="HAMAP-Rule" id="MF_00252"/>
    </source>
</evidence>
<dbReference type="PANTHER" id="PTHR42918">
    <property type="entry name" value="LYSYL-TRNA SYNTHETASE"/>
    <property type="match status" value="1"/>
</dbReference>
<feature type="binding site" evidence="9">
    <location>
        <position position="422"/>
    </location>
    <ligand>
        <name>Mg(2+)</name>
        <dbReference type="ChEBI" id="CHEBI:18420"/>
        <label>1</label>
    </ligand>
</feature>
<dbReference type="CDD" id="cd00775">
    <property type="entry name" value="LysRS_core"/>
    <property type="match status" value="1"/>
</dbReference>
<evidence type="ECO:0000256" key="4">
    <source>
        <dbReference type="ARBA" id="ARBA00022741"/>
    </source>
</evidence>
<dbReference type="PRINTS" id="PR00982">
    <property type="entry name" value="TRNASYNTHLYS"/>
</dbReference>
<dbReference type="CDD" id="cd04322">
    <property type="entry name" value="LysRS_N"/>
    <property type="match status" value="1"/>
</dbReference>
<feature type="binding site" evidence="9">
    <location>
        <position position="422"/>
    </location>
    <ligand>
        <name>Mg(2+)</name>
        <dbReference type="ChEBI" id="CHEBI:18420"/>
        <label>2</label>
    </ligand>
</feature>
<dbReference type="RefSeq" id="WP_289544640.1">
    <property type="nucleotide sequence ID" value="NZ_JAUDDZ010000003.1"/>
</dbReference>
<keyword evidence="4 9" id="KW-0547">Nucleotide-binding</keyword>
<evidence type="ECO:0000313" key="15">
    <source>
        <dbReference type="Proteomes" id="UP001529421"/>
    </source>
</evidence>
<evidence type="ECO:0000256" key="6">
    <source>
        <dbReference type="ARBA" id="ARBA00022884"/>
    </source>
</evidence>
<evidence type="ECO:0000256" key="3">
    <source>
        <dbReference type="ARBA" id="ARBA00022723"/>
    </source>
</evidence>
<evidence type="ECO:0000313" key="14">
    <source>
        <dbReference type="EMBL" id="MDM8274590.1"/>
    </source>
</evidence>
<keyword evidence="9" id="KW-0648">Protein biosynthesis</keyword>
<evidence type="ECO:0000256" key="10">
    <source>
        <dbReference type="PROSITE-ProRule" id="PRU00209"/>
    </source>
</evidence>
<comment type="caution">
    <text evidence="14">The sequence shown here is derived from an EMBL/GenBank/DDBJ whole genome shotgun (WGS) entry which is preliminary data.</text>
</comment>
<accession>A0ABT7V7X2</accession>
<dbReference type="InterPro" id="IPR004365">
    <property type="entry name" value="NA-bd_OB_tRNA"/>
</dbReference>
<dbReference type="InterPro" id="IPR004495">
    <property type="entry name" value="Met-tRNA-synth_bsu_C"/>
</dbReference>
<evidence type="ECO:0000256" key="2">
    <source>
        <dbReference type="ARBA" id="ARBA00022598"/>
    </source>
</evidence>
<keyword evidence="2 9" id="KW-0436">Ligase</keyword>
<organism evidence="14 15">
    <name type="scientific">Enorma phocaeensis</name>
    <dbReference type="NCBI Taxonomy" id="1871019"/>
    <lineage>
        <taxon>Bacteria</taxon>
        <taxon>Bacillati</taxon>
        <taxon>Actinomycetota</taxon>
        <taxon>Coriobacteriia</taxon>
        <taxon>Coriobacteriales</taxon>
        <taxon>Coriobacteriaceae</taxon>
        <taxon>Enorma</taxon>
    </lineage>
</organism>
<dbReference type="InterPro" id="IPR018149">
    <property type="entry name" value="Lys-tRNA-synth_II_C"/>
</dbReference>
<evidence type="ECO:0000256" key="1">
    <source>
        <dbReference type="ARBA" id="ARBA00022555"/>
    </source>
</evidence>
<protein>
    <recommendedName>
        <fullName evidence="9">Lysine--tRNA ligase</fullName>
        <ecNumber evidence="9">6.1.1.6</ecNumber>
    </recommendedName>
    <alternativeName>
        <fullName evidence="9">Lysyl-tRNA synthetase</fullName>
        <shortName evidence="9">LysRS</shortName>
    </alternativeName>
</protein>
<dbReference type="GO" id="GO:0004824">
    <property type="term" value="F:lysine-tRNA ligase activity"/>
    <property type="evidence" value="ECO:0007669"/>
    <property type="project" value="UniProtKB-EC"/>
</dbReference>
<evidence type="ECO:0000256" key="11">
    <source>
        <dbReference type="RuleBase" id="RU000336"/>
    </source>
</evidence>
<gene>
    <name evidence="9 14" type="primary">lysS</name>
    <name evidence="14" type="ORF">QUW28_03615</name>
</gene>
<dbReference type="Pfam" id="PF01588">
    <property type="entry name" value="tRNA_bind"/>
    <property type="match status" value="1"/>
</dbReference>
<dbReference type="Gene3D" id="3.30.930.10">
    <property type="entry name" value="Bira Bifunctional Protein, Domain 2"/>
    <property type="match status" value="1"/>
</dbReference>
<dbReference type="InterPro" id="IPR002313">
    <property type="entry name" value="Lys-tRNA-ligase_II"/>
</dbReference>
<evidence type="ECO:0000259" key="13">
    <source>
        <dbReference type="PROSITE" id="PS50886"/>
    </source>
</evidence>
<evidence type="ECO:0000256" key="8">
    <source>
        <dbReference type="ARBA" id="ARBA00048573"/>
    </source>
</evidence>
<evidence type="ECO:0000256" key="5">
    <source>
        <dbReference type="ARBA" id="ARBA00022840"/>
    </source>
</evidence>
<feature type="binding site" evidence="9">
    <location>
        <position position="415"/>
    </location>
    <ligand>
        <name>Mg(2+)</name>
        <dbReference type="ChEBI" id="CHEBI:18420"/>
        <label>1</label>
    </ligand>
</feature>
<dbReference type="InterPro" id="IPR006195">
    <property type="entry name" value="aa-tRNA-synth_II"/>
</dbReference>
<keyword evidence="7 9" id="KW-0030">Aminoacyl-tRNA synthetase</keyword>
<keyword evidence="9 11" id="KW-0460">Magnesium</keyword>
<reference evidence="15" key="1">
    <citation type="submission" date="2023-06" db="EMBL/GenBank/DDBJ databases">
        <title>Identification and characterization of horizontal gene transfer across gut microbiota members of farm animals based on homology search.</title>
        <authorList>
            <person name="Zeman M."/>
            <person name="Kubasova T."/>
            <person name="Jahodarova E."/>
            <person name="Nykrynova M."/>
            <person name="Rychlik I."/>
        </authorList>
    </citation>
    <scope>NUCLEOTIDE SEQUENCE [LARGE SCALE GENOMIC DNA]</scope>
    <source>
        <strain evidence="15">154_Feed</strain>
    </source>
</reference>
<feature type="domain" description="TRNA-binding" evidence="13">
    <location>
        <begin position="565"/>
        <end position="670"/>
    </location>
</feature>
<dbReference type="SUPFAM" id="SSF55681">
    <property type="entry name" value="Class II aaRS and biotin synthetases"/>
    <property type="match status" value="1"/>
</dbReference>
<proteinExistence type="inferred from homology"/>
<dbReference type="InterPro" id="IPR044136">
    <property type="entry name" value="Lys-tRNA-ligase_II_N"/>
</dbReference>
<dbReference type="Pfam" id="PF00152">
    <property type="entry name" value="tRNA-synt_2"/>
    <property type="match status" value="1"/>
</dbReference>
<name>A0ABT7V7X2_9ACTN</name>
<dbReference type="Gene3D" id="2.40.50.140">
    <property type="entry name" value="Nucleic acid-binding proteins"/>
    <property type="match status" value="2"/>
</dbReference>
<dbReference type="Proteomes" id="UP001529421">
    <property type="component" value="Unassembled WGS sequence"/>
</dbReference>
<dbReference type="InterPro" id="IPR002547">
    <property type="entry name" value="tRNA-bd_dom"/>
</dbReference>
<sequence>MAQNQTTPSEAAQAPDTLNDERAHRLAKREALYAAGRNPYPEHSDVHDHVADIEASYAELEAGVDTEDVVRIGGRVMAKRGQGKIAFVVVRDATGDIQLFCRINDMSEEDWALIQELDLGDIVGVEGVVVRTRRGQLSVAPKHMSLLSKAVRPLPEKFHGLSDKETRYRQRYVDLIVNEDVRSAFSKRSAIISAFRRYMEDNGYMEVETPILQTIQGGATAKPFITHFNALNQECYLRIATELHLKRLLVGGFERVFEIGRIFRNEGMDLTHNPEFTTMEAYRSFSDLEGMKQLAEGVIKAAAAAIGAGEKITYQGTEIDLSGTWPSRPMTEVVSSALGVEVTLDTPVEELRAHAAKAGIEVKPEWTAGELIAELYDEIGESTLVNPTFVVDYPIEVSPLAKRFEDDPRLTHRFELVIAGHEYANAFSELNDPVDQAERFAKQMEEKAGGDDEAMEYDEDYVRALEYGMPPAGGIGIGIDRVVMLLTDSASIRDVLLFPHMKPEGKGASGAAAARARQEAEVAAAAEEDAAAQAAAFIAPNKVPTIDYDKVAVEPLFEDCVDFETFSKSDFRAVKVKACAAVPKSKKLLQFTLDDGTGEDRTILSGISMYYEPEDLVGKTCIAIVNLPPRKMMGIDSCGMLISAIHEEEGEERLNLLMVDDAIPAGAKLY</sequence>
<dbReference type="Pfam" id="PF01336">
    <property type="entry name" value="tRNA_anti-codon"/>
    <property type="match status" value="1"/>
</dbReference>
<comment type="cofactor">
    <cofactor evidence="9 11">
        <name>Mg(2+)</name>
        <dbReference type="ChEBI" id="CHEBI:18420"/>
    </cofactor>
    <text evidence="9 11">Binds 3 Mg(2+) ions per subunit.</text>
</comment>
<dbReference type="SUPFAM" id="SSF50249">
    <property type="entry name" value="Nucleic acid-binding proteins"/>
    <property type="match status" value="2"/>
</dbReference>
<comment type="similarity">
    <text evidence="9">Belongs to the class-II aminoacyl-tRNA synthetase family.</text>
</comment>
<reference evidence="14 15" key="2">
    <citation type="submission" date="2023-06" db="EMBL/GenBank/DDBJ databases">
        <authorList>
            <person name="Zeman M."/>
            <person name="Kubasova T."/>
            <person name="Jahodarova E."/>
            <person name="Nykrynova M."/>
            <person name="Rychlik I."/>
        </authorList>
    </citation>
    <scope>NUCLEOTIDE SEQUENCE [LARGE SCALE GENOMIC DNA]</scope>
    <source>
        <strain evidence="14 15">154_Feed</strain>
    </source>
</reference>
<keyword evidence="9" id="KW-0963">Cytoplasm</keyword>
<dbReference type="HAMAP" id="MF_00252">
    <property type="entry name" value="Lys_tRNA_synth_class2"/>
    <property type="match status" value="1"/>
</dbReference>
<comment type="catalytic activity">
    <reaction evidence="8 9 11">
        <text>tRNA(Lys) + L-lysine + ATP = L-lysyl-tRNA(Lys) + AMP + diphosphate</text>
        <dbReference type="Rhea" id="RHEA:20792"/>
        <dbReference type="Rhea" id="RHEA-COMP:9696"/>
        <dbReference type="Rhea" id="RHEA-COMP:9697"/>
        <dbReference type="ChEBI" id="CHEBI:30616"/>
        <dbReference type="ChEBI" id="CHEBI:32551"/>
        <dbReference type="ChEBI" id="CHEBI:33019"/>
        <dbReference type="ChEBI" id="CHEBI:78442"/>
        <dbReference type="ChEBI" id="CHEBI:78529"/>
        <dbReference type="ChEBI" id="CHEBI:456215"/>
        <dbReference type="EC" id="6.1.1.6"/>
    </reaction>
</comment>
<dbReference type="EC" id="6.1.1.6" evidence="9"/>
<evidence type="ECO:0000256" key="7">
    <source>
        <dbReference type="ARBA" id="ARBA00023146"/>
    </source>
</evidence>
<keyword evidence="15" id="KW-1185">Reference proteome</keyword>
<dbReference type="NCBIfam" id="NF001756">
    <property type="entry name" value="PRK00484.1"/>
    <property type="match status" value="1"/>
</dbReference>
<dbReference type="CDD" id="cd02800">
    <property type="entry name" value="tRNA_bind_EcMetRS_like"/>
    <property type="match status" value="1"/>
</dbReference>
<dbReference type="InterPro" id="IPR004364">
    <property type="entry name" value="Aa-tRNA-synt_II"/>
</dbReference>
<keyword evidence="3 9" id="KW-0479">Metal-binding</keyword>
<dbReference type="NCBIfam" id="TIGR00499">
    <property type="entry name" value="lysS_bact"/>
    <property type="match status" value="1"/>
</dbReference>
<dbReference type="EMBL" id="JAUDDZ010000003">
    <property type="protein sequence ID" value="MDM8274590.1"/>
    <property type="molecule type" value="Genomic_DNA"/>
</dbReference>
<dbReference type="InterPro" id="IPR012340">
    <property type="entry name" value="NA-bd_OB-fold"/>
</dbReference>
<keyword evidence="6 10" id="KW-0694">RNA-binding</keyword>
<keyword evidence="1 10" id="KW-0820">tRNA-binding</keyword>
<dbReference type="PROSITE" id="PS50862">
    <property type="entry name" value="AA_TRNA_LIGASE_II"/>
    <property type="match status" value="1"/>
</dbReference>
<comment type="subunit">
    <text evidence="9">Homodimer.</text>
</comment>
<comment type="subcellular location">
    <subcellularLocation>
        <location evidence="9">Cytoplasm</location>
    </subcellularLocation>
</comment>
<keyword evidence="5 9" id="KW-0067">ATP-binding</keyword>
<feature type="domain" description="Aminoacyl-transfer RNA synthetases class-II family profile" evidence="12">
    <location>
        <begin position="188"/>
        <end position="503"/>
    </location>
</feature>
<evidence type="ECO:0000259" key="12">
    <source>
        <dbReference type="PROSITE" id="PS50862"/>
    </source>
</evidence>
<dbReference type="PANTHER" id="PTHR42918:SF15">
    <property type="entry name" value="LYSINE--TRNA LIGASE, CHLOROPLASTIC_MITOCHONDRIAL"/>
    <property type="match status" value="1"/>
</dbReference>